<comment type="caution">
    <text evidence="1">The sequence shown here is derived from an EMBL/GenBank/DDBJ whole genome shotgun (WGS) entry which is preliminary data.</text>
</comment>
<dbReference type="Proteomes" id="UP000243975">
    <property type="component" value="Unassembled WGS sequence"/>
</dbReference>
<sequence>MMKMMTLTIVTPLKRLTPNWKAPFLTLEILEQQINGSSVTHPRMGSSHHHLFITSITMDRSLTPPGRT</sequence>
<dbReference type="AlphaFoldDB" id="A0A124S0J2"/>
<proteinExistence type="predicted"/>
<accession>A0A124S0J2</accession>
<protein>
    <submittedName>
        <fullName evidence="1">Uncharacterized protein</fullName>
    </submittedName>
</protein>
<gene>
    <name evidence="1" type="ORF">Ccrd_025677</name>
</gene>
<feature type="non-terminal residue" evidence="1">
    <location>
        <position position="68"/>
    </location>
</feature>
<name>A0A124S0J2_CYNCS</name>
<dbReference type="EMBL" id="LEKV01006703">
    <property type="protein sequence ID" value="KVH56141.1"/>
    <property type="molecule type" value="Genomic_DNA"/>
</dbReference>
<reference evidence="1 2" key="1">
    <citation type="journal article" date="2016" name="Sci. Rep.">
        <title>The genome sequence of the outbreeding globe artichoke constructed de novo incorporating a phase-aware low-pass sequencing strategy of F1 progeny.</title>
        <authorList>
            <person name="Scaglione D."/>
            <person name="Reyes-Chin-Wo S."/>
            <person name="Acquadro A."/>
            <person name="Froenicke L."/>
            <person name="Portis E."/>
            <person name="Beitel C."/>
            <person name="Tirone M."/>
            <person name="Mauro R."/>
            <person name="Lo Monaco A."/>
            <person name="Mauromicale G."/>
            <person name="Faccioli P."/>
            <person name="Cattivelli L."/>
            <person name="Rieseberg L."/>
            <person name="Michelmore R."/>
            <person name="Lanteri S."/>
        </authorList>
    </citation>
    <scope>NUCLEOTIDE SEQUENCE [LARGE SCALE GENOMIC DNA]</scope>
    <source>
        <strain evidence="1">2C</strain>
    </source>
</reference>
<dbReference type="Gramene" id="KVH56141">
    <property type="protein sequence ID" value="KVH56141"/>
    <property type="gene ID" value="Ccrd_025677"/>
</dbReference>
<evidence type="ECO:0000313" key="1">
    <source>
        <dbReference type="EMBL" id="KVH56141.1"/>
    </source>
</evidence>
<evidence type="ECO:0000313" key="2">
    <source>
        <dbReference type="Proteomes" id="UP000243975"/>
    </source>
</evidence>
<organism evidence="1 2">
    <name type="scientific">Cynara cardunculus var. scolymus</name>
    <name type="common">Globe artichoke</name>
    <name type="synonym">Cynara scolymus</name>
    <dbReference type="NCBI Taxonomy" id="59895"/>
    <lineage>
        <taxon>Eukaryota</taxon>
        <taxon>Viridiplantae</taxon>
        <taxon>Streptophyta</taxon>
        <taxon>Embryophyta</taxon>
        <taxon>Tracheophyta</taxon>
        <taxon>Spermatophyta</taxon>
        <taxon>Magnoliopsida</taxon>
        <taxon>eudicotyledons</taxon>
        <taxon>Gunneridae</taxon>
        <taxon>Pentapetalae</taxon>
        <taxon>asterids</taxon>
        <taxon>campanulids</taxon>
        <taxon>Asterales</taxon>
        <taxon>Asteraceae</taxon>
        <taxon>Carduoideae</taxon>
        <taxon>Cardueae</taxon>
        <taxon>Carduinae</taxon>
        <taxon>Cynara</taxon>
    </lineage>
</organism>
<keyword evidence="2" id="KW-1185">Reference proteome</keyword>